<dbReference type="AlphaFoldDB" id="A0A089LD46"/>
<dbReference type="KEGG" id="pbd:PBOR_14505"/>
<dbReference type="EMBL" id="CP009285">
    <property type="protein sequence ID" value="AIQ58005.1"/>
    <property type="molecule type" value="Genomic_DNA"/>
</dbReference>
<sequence>MRQLLYGCIAVLVLAGIIAYGFLSAPKVIRLDREMQVTAYKLQDANYAKTVTVTLKGAYAEKNRSYTGKLAVNGVQYDYCELNSELGFLFCALEGARGEIKPLGQVYADSRSKTWSLALQKGEKAPGYASNSFYYAIYGEDDPGDDSIILSYPAEDRATAIQQYEALYSAWLDQLERRVK</sequence>
<reference evidence="1" key="1">
    <citation type="submission" date="2014-08" db="EMBL/GenBank/DDBJ databases">
        <title>Comparative genomics of the Paenibacillus odorifer group.</title>
        <authorList>
            <person name="den Bakker H.C."/>
            <person name="Tsai Y.-C.Y.-C."/>
            <person name="Martin N."/>
            <person name="Korlach J."/>
            <person name="Wiedmann M."/>
        </authorList>
    </citation>
    <scope>NUCLEOTIDE SEQUENCE [LARGE SCALE GENOMIC DNA]</scope>
    <source>
        <strain evidence="1">DSM 13188</strain>
    </source>
</reference>
<proteinExistence type="predicted"/>
<protein>
    <submittedName>
        <fullName evidence="1">Uncharacterized protein</fullName>
    </submittedName>
</protein>
<dbReference type="OrthoDB" id="2628341at2"/>
<dbReference type="Proteomes" id="UP000029518">
    <property type="component" value="Chromosome"/>
</dbReference>
<accession>A0A089LD46</accession>
<evidence type="ECO:0000313" key="2">
    <source>
        <dbReference type="Proteomes" id="UP000029518"/>
    </source>
</evidence>
<organism evidence="1 2">
    <name type="scientific">Paenibacillus borealis</name>
    <dbReference type="NCBI Taxonomy" id="160799"/>
    <lineage>
        <taxon>Bacteria</taxon>
        <taxon>Bacillati</taxon>
        <taxon>Bacillota</taxon>
        <taxon>Bacilli</taxon>
        <taxon>Bacillales</taxon>
        <taxon>Paenibacillaceae</taxon>
        <taxon>Paenibacillus</taxon>
    </lineage>
</organism>
<name>A0A089LD46_PAEBO</name>
<gene>
    <name evidence="1" type="ORF">PBOR_14505</name>
</gene>
<dbReference type="RefSeq" id="WP_042212522.1">
    <property type="nucleotide sequence ID" value="NZ_CP009285.1"/>
</dbReference>
<keyword evidence="2" id="KW-1185">Reference proteome</keyword>
<dbReference type="HOGENOM" id="CLU_1494844_0_0_9"/>
<evidence type="ECO:0000313" key="1">
    <source>
        <dbReference type="EMBL" id="AIQ58005.1"/>
    </source>
</evidence>